<dbReference type="eggNOG" id="ENOG50333XY">
    <property type="taxonomic scope" value="Bacteria"/>
</dbReference>
<dbReference type="RefSeq" id="WP_015807593.1">
    <property type="nucleotide sequence ID" value="NC_013061.1"/>
</dbReference>
<dbReference type="STRING" id="485917.Phep_1770"/>
<evidence type="ECO:0000313" key="2">
    <source>
        <dbReference type="Proteomes" id="UP000000852"/>
    </source>
</evidence>
<dbReference type="EMBL" id="CP001681">
    <property type="protein sequence ID" value="ACU03979.1"/>
    <property type="molecule type" value="Genomic_DNA"/>
</dbReference>
<evidence type="ECO:0000313" key="1">
    <source>
        <dbReference type="EMBL" id="ACU03979.1"/>
    </source>
</evidence>
<name>C6XVB3_PEDHD</name>
<sequence length="124" mass="13848">MKTILIIGMNPHTIDYTNPEVPPGLTVEMVEQGAKRTLEKLKAMGYEAEEFLIDNGTTDLSDLAKQLKNRHYSGVVVGNGIRSLTSNFILFEKIINTVHSNALESKIIFNTSPTNTDEAVKRWL</sequence>
<accession>C6XVB3</accession>
<dbReference type="OrthoDB" id="1495085at2"/>
<gene>
    <name evidence="1" type="ordered locus">Phep_1770</name>
</gene>
<dbReference type="KEGG" id="phe:Phep_1770"/>
<protein>
    <submittedName>
        <fullName evidence="1">Uncharacterized protein</fullName>
    </submittedName>
</protein>
<dbReference type="HOGENOM" id="CLU_155849_0_0_10"/>
<proteinExistence type="predicted"/>
<reference evidence="1 2" key="1">
    <citation type="journal article" date="2009" name="Stand. Genomic Sci.">
        <title>Complete genome sequence of Pedobacter heparinus type strain (HIM 762-3).</title>
        <authorList>
            <person name="Han C."/>
            <person name="Spring S."/>
            <person name="Lapidus A."/>
            <person name="Del Rio T.G."/>
            <person name="Tice H."/>
            <person name="Copeland A."/>
            <person name="Cheng J.F."/>
            <person name="Lucas S."/>
            <person name="Chen F."/>
            <person name="Nolan M."/>
            <person name="Bruce D."/>
            <person name="Goodwin L."/>
            <person name="Pitluck S."/>
            <person name="Ivanova N."/>
            <person name="Mavromatis K."/>
            <person name="Mikhailova N."/>
            <person name="Pati A."/>
            <person name="Chen A."/>
            <person name="Palaniappan K."/>
            <person name="Land M."/>
            <person name="Hauser L."/>
            <person name="Chang Y.J."/>
            <person name="Jeffries C.C."/>
            <person name="Saunders E."/>
            <person name="Chertkov O."/>
            <person name="Brettin T."/>
            <person name="Goker M."/>
            <person name="Rohde M."/>
            <person name="Bristow J."/>
            <person name="Eisen J.A."/>
            <person name="Markowitz V."/>
            <person name="Hugenholtz P."/>
            <person name="Kyrpides N.C."/>
            <person name="Klenk H.P."/>
            <person name="Detter J.C."/>
        </authorList>
    </citation>
    <scope>NUCLEOTIDE SEQUENCE [LARGE SCALE GENOMIC DNA]</scope>
    <source>
        <strain evidence="2">ATCC 13125 / DSM 2366 / CIP 104194 / JCM 7457 / NBRC 12017 / NCIMB 9290 / NRRL B-14731 / HIM 762-3</strain>
    </source>
</reference>
<dbReference type="Proteomes" id="UP000000852">
    <property type="component" value="Chromosome"/>
</dbReference>
<organism evidence="1 2">
    <name type="scientific">Pedobacter heparinus (strain ATCC 13125 / DSM 2366 / CIP 104194 / JCM 7457 / NBRC 12017 / NCIMB 9290 / NRRL B-14731 / HIM 762-3)</name>
    <dbReference type="NCBI Taxonomy" id="485917"/>
    <lineage>
        <taxon>Bacteria</taxon>
        <taxon>Pseudomonadati</taxon>
        <taxon>Bacteroidota</taxon>
        <taxon>Sphingobacteriia</taxon>
        <taxon>Sphingobacteriales</taxon>
        <taxon>Sphingobacteriaceae</taxon>
        <taxon>Pedobacter</taxon>
    </lineage>
</organism>
<dbReference type="AlphaFoldDB" id="C6XVB3"/>
<keyword evidence="2" id="KW-1185">Reference proteome</keyword>